<dbReference type="OrthoDB" id="9780715at2"/>
<evidence type="ECO:0000259" key="4">
    <source>
        <dbReference type="Pfam" id="PF10145"/>
    </source>
</evidence>
<dbReference type="InterPro" id="IPR010090">
    <property type="entry name" value="Phage_tape_meas"/>
</dbReference>
<keyword evidence="1" id="KW-1188">Viral release from host cell</keyword>
<feature type="transmembrane region" description="Helical" evidence="3">
    <location>
        <begin position="491"/>
        <end position="513"/>
    </location>
</feature>
<accession>A0A410PWW7</accession>
<organism evidence="5 6">
    <name type="scientific">Aminipila luticellarii</name>
    <dbReference type="NCBI Taxonomy" id="2507160"/>
    <lineage>
        <taxon>Bacteria</taxon>
        <taxon>Bacillati</taxon>
        <taxon>Bacillota</taxon>
        <taxon>Clostridia</taxon>
        <taxon>Peptostreptococcales</taxon>
        <taxon>Anaerovoracaceae</taxon>
        <taxon>Aminipila</taxon>
    </lineage>
</organism>
<dbReference type="AlphaFoldDB" id="A0A410PWW7"/>
<name>A0A410PWW7_9FIRM</name>
<dbReference type="Proteomes" id="UP000287601">
    <property type="component" value="Chromosome"/>
</dbReference>
<reference evidence="5 6" key="1">
    <citation type="submission" date="2019-01" db="EMBL/GenBank/DDBJ databases">
        <title>Draft genomes of a novel of Aminipila strains.</title>
        <authorList>
            <person name="Ma S."/>
        </authorList>
    </citation>
    <scope>NUCLEOTIDE SEQUENCE [LARGE SCALE GENOMIC DNA]</scope>
    <source>
        <strain evidence="6">JN-39</strain>
    </source>
</reference>
<keyword evidence="3" id="KW-0472">Membrane</keyword>
<evidence type="ECO:0000256" key="3">
    <source>
        <dbReference type="SAM" id="Phobius"/>
    </source>
</evidence>
<dbReference type="PANTHER" id="PTHR37813:SF1">
    <property type="entry name" value="FELS-2 PROPHAGE PROTEIN"/>
    <property type="match status" value="1"/>
</dbReference>
<keyword evidence="6" id="KW-1185">Reference proteome</keyword>
<sequence>MAGKIKGITIEIGGNVQPLNKALGEVNTKSKDLQSELKQVERLLKLDPKNTELLAQKQKLLTDSVENTKQKLDTLKEAEKQVQQQFKEGKVSEDQYRNIQREVINTEQSLKKMTDQLDETNNKWKTVGDNLKSTGEKMQDIGGKMTDVGEKMTVGVTLPIVAAGGAILKGAIDAENAQGKLQASLGATKAEAEELGNTAEEVWKNGFGENIGEASDAVVLVKQNLLLAGDALTKATEGAMTIADIFGEDVNGVVATTKTMVDNFGISAQDALDLITVGFQQGGNYSGELLDTLREYSPQFADMGFSADKMLGILISGAQAGAFNLDKVADAVKEFNIRAQDGSDTTAQGFAMIGLNAKDMGSAIAEGGEAGEKAFMATVAALAAMDDPIKQNAAGTALFGTQWEDVRSKVVLAMADGADGVKNFQGATEEATAAMYENNPGQAMESALRNLQSAIGPALLTLADIITNSVAPALKSLADWFSKLSPGAQKIVIVIAGIVAAIGPLIVIIGSLISNVGIIMTVLPALGEAFTALAGPVGIAIGIITALIAIGIALYKNWDEIKAKATEIFGYVKDFIGKAIDSVKGYFNSVIDFVKNNWQGLLLLIVNPFAGAFKLLYDNLDGFRNKVDSIFSAVKNAISGAISTIKGYFNFEWKLPKIKLPHFDIKGKFSLAPPSVPDFSVNWYKTGGIFNTPSIIGVGEAGREAVLPIEKLDGIIASALQKAGSYNRTGTPITVQNMYVRDDDDIKKVAAELNNLQEQADRRKPK</sequence>
<dbReference type="KEGG" id="amij:EQM06_09545"/>
<evidence type="ECO:0000256" key="1">
    <source>
        <dbReference type="ARBA" id="ARBA00022612"/>
    </source>
</evidence>
<evidence type="ECO:0000256" key="2">
    <source>
        <dbReference type="SAM" id="Coils"/>
    </source>
</evidence>
<gene>
    <name evidence="5" type="ORF">EQM06_09545</name>
</gene>
<protein>
    <submittedName>
        <fullName evidence="5">Phage tail protein</fullName>
    </submittedName>
</protein>
<dbReference type="RefSeq" id="WP_128746218.1">
    <property type="nucleotide sequence ID" value="NZ_CP035281.1"/>
</dbReference>
<keyword evidence="2" id="KW-0175">Coiled coil</keyword>
<evidence type="ECO:0000313" key="5">
    <source>
        <dbReference type="EMBL" id="QAT43438.1"/>
    </source>
</evidence>
<dbReference type="EMBL" id="CP035281">
    <property type="protein sequence ID" value="QAT43438.1"/>
    <property type="molecule type" value="Genomic_DNA"/>
</dbReference>
<keyword evidence="3" id="KW-0812">Transmembrane</keyword>
<feature type="transmembrane region" description="Helical" evidence="3">
    <location>
        <begin position="533"/>
        <end position="555"/>
    </location>
</feature>
<feature type="domain" description="Phage tail tape measure protein" evidence="4">
    <location>
        <begin position="207"/>
        <end position="400"/>
    </location>
</feature>
<feature type="coiled-coil region" evidence="2">
    <location>
        <begin position="23"/>
        <end position="123"/>
    </location>
</feature>
<keyword evidence="3" id="KW-1133">Transmembrane helix</keyword>
<dbReference type="PANTHER" id="PTHR37813">
    <property type="entry name" value="FELS-2 PROPHAGE PROTEIN"/>
    <property type="match status" value="1"/>
</dbReference>
<dbReference type="Pfam" id="PF10145">
    <property type="entry name" value="PhageMin_Tail"/>
    <property type="match status" value="1"/>
</dbReference>
<proteinExistence type="predicted"/>
<evidence type="ECO:0000313" key="6">
    <source>
        <dbReference type="Proteomes" id="UP000287601"/>
    </source>
</evidence>